<dbReference type="SUPFAM" id="SSF158446">
    <property type="entry name" value="IVS-encoded protein-like"/>
    <property type="match status" value="1"/>
</dbReference>
<evidence type="ECO:0000313" key="1">
    <source>
        <dbReference type="EMBL" id="PWN58493.1"/>
    </source>
</evidence>
<dbReference type="Proteomes" id="UP000236413">
    <property type="component" value="Unassembled WGS sequence"/>
</dbReference>
<dbReference type="AlphaFoldDB" id="A0A316WDT9"/>
<dbReference type="RefSeq" id="WP_103233800.1">
    <property type="nucleotide sequence ID" value="NZ_PPEG02000011.1"/>
</dbReference>
<accession>A0A316WDT9</accession>
<comment type="caution">
    <text evidence="1">The sequence shown here is derived from an EMBL/GenBank/DDBJ whole genome shotgun (WGS) entry which is preliminary data.</text>
</comment>
<dbReference type="NCBIfam" id="TIGR02436">
    <property type="entry name" value="four helix bundle protein"/>
    <property type="match status" value="1"/>
</dbReference>
<dbReference type="PANTHER" id="PTHR38471:SF2">
    <property type="entry name" value="FOUR HELIX BUNDLE PROTEIN"/>
    <property type="match status" value="1"/>
</dbReference>
<dbReference type="PANTHER" id="PTHR38471">
    <property type="entry name" value="FOUR HELIX BUNDLE PROTEIN"/>
    <property type="match status" value="1"/>
</dbReference>
<sequence length="125" mass="14925">MSYRNLDIYKIAFELFLKTHKASLLLPKYELFELGSQLRRSSDSVITNIVEGYGRSSYKNDYIRFLIYSHASNDETINHLEKIMILYPNFISEFETLRNEYNTLGGKLNIYKKWVIENWNKNKLQ</sequence>
<evidence type="ECO:0000313" key="2">
    <source>
        <dbReference type="Proteomes" id="UP000236413"/>
    </source>
</evidence>
<protein>
    <submittedName>
        <fullName evidence="1">Four helix bundle protein</fullName>
    </submittedName>
</protein>
<name>A0A316WDT9_9FLAO</name>
<dbReference type="InterPro" id="IPR036583">
    <property type="entry name" value="23S_rRNA_IVS_sf"/>
</dbReference>
<dbReference type="InterPro" id="IPR012657">
    <property type="entry name" value="23S_rRNA-intervening_sequence"/>
</dbReference>
<gene>
    <name evidence="1" type="ORF">C1634_023385</name>
</gene>
<dbReference type="Pfam" id="PF05635">
    <property type="entry name" value="23S_rRNA_IVP"/>
    <property type="match status" value="1"/>
</dbReference>
<dbReference type="EMBL" id="PPEG02000011">
    <property type="protein sequence ID" value="PWN58493.1"/>
    <property type="molecule type" value="Genomic_DNA"/>
</dbReference>
<proteinExistence type="predicted"/>
<organism evidence="1 2">
    <name type="scientific">Chryseobacterium viscerum</name>
    <dbReference type="NCBI Taxonomy" id="1037377"/>
    <lineage>
        <taxon>Bacteria</taxon>
        <taxon>Pseudomonadati</taxon>
        <taxon>Bacteroidota</taxon>
        <taxon>Flavobacteriia</taxon>
        <taxon>Flavobacteriales</taxon>
        <taxon>Weeksellaceae</taxon>
        <taxon>Chryseobacterium group</taxon>
        <taxon>Chryseobacterium</taxon>
    </lineage>
</organism>
<dbReference type="Gene3D" id="1.20.1440.60">
    <property type="entry name" value="23S rRNA-intervening sequence"/>
    <property type="match status" value="1"/>
</dbReference>
<reference evidence="1 2" key="1">
    <citation type="submission" date="2018-04" db="EMBL/GenBank/DDBJ databases">
        <title>Chryseobacterium oncorhynchi 701B-08T from rainbow trout, and Chryseobacterium viscerum 687B-08T from diseased fish.</title>
        <authorList>
            <person name="Jeong J.-J."/>
            <person name="Lee Y.J."/>
            <person name="Pathiraja D."/>
            <person name="Park B."/>
            <person name="Choi I.-G."/>
            <person name="Kim K.D."/>
        </authorList>
    </citation>
    <scope>NUCLEOTIDE SEQUENCE [LARGE SCALE GENOMIC DNA]</scope>
    <source>
        <strain evidence="1 2">687B-08</strain>
    </source>
</reference>